<feature type="domain" description="Aminotransferase-like plant mobile" evidence="2">
    <location>
        <begin position="100"/>
        <end position="455"/>
    </location>
</feature>
<dbReference type="OrthoDB" id="1572276at2759"/>
<dbReference type="PANTHER" id="PTHR46033">
    <property type="entry name" value="PROTEIN MAIN-LIKE 2"/>
    <property type="match status" value="1"/>
</dbReference>
<evidence type="ECO:0000259" key="2">
    <source>
        <dbReference type="Pfam" id="PF10536"/>
    </source>
</evidence>
<gene>
    <name evidence="3" type="ORF">RHSIM_Rhsim09G0022300</name>
</gene>
<dbReference type="EMBL" id="WJXA01000009">
    <property type="protein sequence ID" value="KAF7132002.1"/>
    <property type="molecule type" value="Genomic_DNA"/>
</dbReference>
<accession>A0A834LE60</accession>
<name>A0A834LE60_RHOSS</name>
<feature type="region of interest" description="Disordered" evidence="1">
    <location>
        <begin position="1"/>
        <end position="66"/>
    </location>
</feature>
<keyword evidence="4" id="KW-1185">Reference proteome</keyword>
<feature type="compositionally biased region" description="Polar residues" evidence="1">
    <location>
        <begin position="49"/>
        <end position="66"/>
    </location>
</feature>
<protein>
    <recommendedName>
        <fullName evidence="2">Aminotransferase-like plant mobile domain-containing protein</fullName>
    </recommendedName>
</protein>
<evidence type="ECO:0000313" key="3">
    <source>
        <dbReference type="EMBL" id="KAF7132002.1"/>
    </source>
</evidence>
<proteinExistence type="predicted"/>
<dbReference type="PANTHER" id="PTHR46033:SF67">
    <property type="entry name" value="AMINOTRANSFERASE-LIKE, PLANT MOBILE DOMAIN FAMILY PROTEIN"/>
    <property type="match status" value="1"/>
</dbReference>
<evidence type="ECO:0000313" key="4">
    <source>
        <dbReference type="Proteomes" id="UP000626092"/>
    </source>
</evidence>
<dbReference type="GO" id="GO:0010073">
    <property type="term" value="P:meristem maintenance"/>
    <property type="evidence" value="ECO:0007669"/>
    <property type="project" value="InterPro"/>
</dbReference>
<evidence type="ECO:0000256" key="1">
    <source>
        <dbReference type="SAM" id="MobiDB-lite"/>
    </source>
</evidence>
<dbReference type="InterPro" id="IPR044824">
    <property type="entry name" value="MAIN-like"/>
</dbReference>
<comment type="caution">
    <text evidence="3">The sequence shown here is derived from an EMBL/GenBank/DDBJ whole genome shotgun (WGS) entry which is preliminary data.</text>
</comment>
<sequence>MEESLEDRLMEEREELMVSPTGDGQPTLRMAHFLNPSLSSTDKPPLNLSPYSFSSTTSKTQNQKNPLNVTFNGWREPQKNWKSWVDHMCSLHKPVREKAGIYESILGSVYLIRKDCELVTKVAEKWCSDTNSFLFPFGEATVTLEDMTTLGGYSVLGDSVLTPLPPGKDLGEIREELFQARLELVRGRAKKADQGGWLKKFMISGSRIEHEAFLSLWLSKFVFPSASAYGTIGTDVFPIAILLAKGTKIALAPAVLASIYRDLSLLRKKRENDVSALTLWAPLQLVQVWIWERFPALAPHPNPMRDGDPILARWHMVKKPNTGNVDLAMASSGRCFQWRPYVMAEAHQLIHKLYGETDKWVSVRPHLVEVLESFGQCMRFAELVGLDCIEQYFPHRVAMQFGMDQDVPGKVVFHSDGSSEIAWENYSRPISDAKLYIPSRYFESDVTTRYLEWWKNSNGAKGVVKEEIDCDSDFPPKCTGKIAHTVPSVPPGFPPKGTVKTENKVCFDFSSVPPGFPPNMVSKTGNSDFPSTPAGFPLTIVSTGLGDNESPPVTPIVIGTEKRDFANEGNTPPPTEFINEMKGTQMIDPPSSMSDNGALQSEDLMRSPENKTVSGKDVAEGLERAVEDGNEISGAGNTSSRGEGTVHSRGGKPGLELEARIVKLERLIAGLKAKTHGNRFGS</sequence>
<feature type="region of interest" description="Disordered" evidence="1">
    <location>
        <begin position="627"/>
        <end position="652"/>
    </location>
</feature>
<organism evidence="3 4">
    <name type="scientific">Rhododendron simsii</name>
    <name type="common">Sims's rhododendron</name>
    <dbReference type="NCBI Taxonomy" id="118357"/>
    <lineage>
        <taxon>Eukaryota</taxon>
        <taxon>Viridiplantae</taxon>
        <taxon>Streptophyta</taxon>
        <taxon>Embryophyta</taxon>
        <taxon>Tracheophyta</taxon>
        <taxon>Spermatophyta</taxon>
        <taxon>Magnoliopsida</taxon>
        <taxon>eudicotyledons</taxon>
        <taxon>Gunneridae</taxon>
        <taxon>Pentapetalae</taxon>
        <taxon>asterids</taxon>
        <taxon>Ericales</taxon>
        <taxon>Ericaceae</taxon>
        <taxon>Ericoideae</taxon>
        <taxon>Rhodoreae</taxon>
        <taxon>Rhododendron</taxon>
    </lineage>
</organism>
<reference evidence="3" key="1">
    <citation type="submission" date="2019-11" db="EMBL/GenBank/DDBJ databases">
        <authorList>
            <person name="Liu Y."/>
            <person name="Hou J."/>
            <person name="Li T.-Q."/>
            <person name="Guan C.-H."/>
            <person name="Wu X."/>
            <person name="Wu H.-Z."/>
            <person name="Ling F."/>
            <person name="Zhang R."/>
            <person name="Shi X.-G."/>
            <person name="Ren J.-P."/>
            <person name="Chen E.-F."/>
            <person name="Sun J.-M."/>
        </authorList>
    </citation>
    <scope>NUCLEOTIDE SEQUENCE</scope>
    <source>
        <strain evidence="3">Adult_tree_wgs_1</strain>
        <tissue evidence="3">Leaves</tissue>
    </source>
</reference>
<dbReference type="Pfam" id="PF10536">
    <property type="entry name" value="PMD"/>
    <property type="match status" value="1"/>
</dbReference>
<dbReference type="InterPro" id="IPR019557">
    <property type="entry name" value="AminoTfrase-like_pln_mobile"/>
</dbReference>
<dbReference type="AlphaFoldDB" id="A0A834LE60"/>
<dbReference type="Proteomes" id="UP000626092">
    <property type="component" value="Unassembled WGS sequence"/>
</dbReference>
<feature type="compositionally biased region" description="Basic and acidic residues" evidence="1">
    <location>
        <begin position="1"/>
        <end position="11"/>
    </location>
</feature>